<keyword evidence="2" id="KW-1185">Reference proteome</keyword>
<protein>
    <submittedName>
        <fullName evidence="1">Uncharacterized protein</fullName>
    </submittedName>
</protein>
<organism evidence="1 2">
    <name type="scientific">Actinocrinis puniceicyclus</name>
    <dbReference type="NCBI Taxonomy" id="977794"/>
    <lineage>
        <taxon>Bacteria</taxon>
        <taxon>Bacillati</taxon>
        <taxon>Actinomycetota</taxon>
        <taxon>Actinomycetes</taxon>
        <taxon>Catenulisporales</taxon>
        <taxon>Actinospicaceae</taxon>
        <taxon>Actinocrinis</taxon>
    </lineage>
</organism>
<gene>
    <name evidence="1" type="ORF">KGA66_22050</name>
</gene>
<sequence length="174" mass="17220">MTFAYGSGFGALDAGRAAELTGALTAAVLFAALADAEADAETEADADLDADVGADIGADARADVRARAEGLAAADVLVIGPLTTMPPRTGVRTAARAAECASCAARALADAEPPSTTRGEELPKAPYEAAAAVPVGTTIAAVTTAVNAVGRDFGLRCAPMAVCRASPPAAYRVS</sequence>
<dbReference type="Proteomes" id="UP000677913">
    <property type="component" value="Unassembled WGS sequence"/>
</dbReference>
<name>A0A8J8BF26_9ACTN</name>
<dbReference type="EMBL" id="JAGSXH010000099">
    <property type="protein sequence ID" value="MBS2965751.1"/>
    <property type="molecule type" value="Genomic_DNA"/>
</dbReference>
<accession>A0A8J8BF26</accession>
<reference evidence="1" key="1">
    <citation type="submission" date="2021-04" db="EMBL/GenBank/DDBJ databases">
        <title>Genome based classification of Actinospica acidithermotolerans sp. nov., an actinobacterium isolated from an Indonesian hot spring.</title>
        <authorList>
            <person name="Kusuma A.B."/>
            <person name="Putra K.E."/>
            <person name="Nafisah S."/>
            <person name="Loh J."/>
            <person name="Nouioui I."/>
            <person name="Goodfellow M."/>
        </authorList>
    </citation>
    <scope>NUCLEOTIDE SEQUENCE</scope>
    <source>
        <strain evidence="1">DSM 45618</strain>
    </source>
</reference>
<evidence type="ECO:0000313" key="2">
    <source>
        <dbReference type="Proteomes" id="UP000677913"/>
    </source>
</evidence>
<evidence type="ECO:0000313" key="1">
    <source>
        <dbReference type="EMBL" id="MBS2965751.1"/>
    </source>
</evidence>
<proteinExistence type="predicted"/>
<dbReference type="AlphaFoldDB" id="A0A8J8BF26"/>
<comment type="caution">
    <text evidence="1">The sequence shown here is derived from an EMBL/GenBank/DDBJ whole genome shotgun (WGS) entry which is preliminary data.</text>
</comment>
<dbReference type="RefSeq" id="WP_211470139.1">
    <property type="nucleotide sequence ID" value="NZ_JAGSXH010000099.1"/>
</dbReference>